<protein>
    <submittedName>
        <fullName evidence="2">Uncharacterized protein</fullName>
    </submittedName>
</protein>
<keyword evidence="1" id="KW-0732">Signal</keyword>
<sequence>MKTIFFTIAVLFSTLTISAQETDHQECNVKVENVKSSKVDFFKALVKANNFDITIKDSRKEVTSNINTTKTEFYKSLLEKTGFKTDLKKTTRLTEVLERKEDTKKMIQKNAVVSLIP</sequence>
<feature type="signal peptide" evidence="1">
    <location>
        <begin position="1"/>
        <end position="19"/>
    </location>
</feature>
<evidence type="ECO:0000256" key="1">
    <source>
        <dbReference type="SAM" id="SignalP"/>
    </source>
</evidence>
<accession>A0ABW5LD19</accession>
<gene>
    <name evidence="2" type="ORF">ACFSR1_03370</name>
</gene>
<organism evidence="2 3">
    <name type="scientific">Aquimarina rubra</name>
    <dbReference type="NCBI Taxonomy" id="1920033"/>
    <lineage>
        <taxon>Bacteria</taxon>
        <taxon>Pseudomonadati</taxon>
        <taxon>Bacteroidota</taxon>
        <taxon>Flavobacteriia</taxon>
        <taxon>Flavobacteriales</taxon>
        <taxon>Flavobacteriaceae</taxon>
        <taxon>Aquimarina</taxon>
    </lineage>
</organism>
<feature type="chain" id="PRO_5046833904" evidence="1">
    <location>
        <begin position="20"/>
        <end position="117"/>
    </location>
</feature>
<name>A0ABW5LD19_9FLAO</name>
<comment type="caution">
    <text evidence="2">The sequence shown here is derived from an EMBL/GenBank/DDBJ whole genome shotgun (WGS) entry which is preliminary data.</text>
</comment>
<proteinExistence type="predicted"/>
<reference evidence="3" key="1">
    <citation type="journal article" date="2019" name="Int. J. Syst. Evol. Microbiol.">
        <title>The Global Catalogue of Microorganisms (GCM) 10K type strain sequencing project: providing services to taxonomists for standard genome sequencing and annotation.</title>
        <authorList>
            <consortium name="The Broad Institute Genomics Platform"/>
            <consortium name="The Broad Institute Genome Sequencing Center for Infectious Disease"/>
            <person name="Wu L."/>
            <person name="Ma J."/>
        </authorList>
    </citation>
    <scope>NUCLEOTIDE SEQUENCE [LARGE SCALE GENOMIC DNA]</scope>
    <source>
        <strain evidence="3">KCTC 52274</strain>
    </source>
</reference>
<evidence type="ECO:0000313" key="3">
    <source>
        <dbReference type="Proteomes" id="UP001597319"/>
    </source>
</evidence>
<dbReference type="EMBL" id="JBHULE010000002">
    <property type="protein sequence ID" value="MFD2561696.1"/>
    <property type="molecule type" value="Genomic_DNA"/>
</dbReference>
<dbReference type="RefSeq" id="WP_378289621.1">
    <property type="nucleotide sequence ID" value="NZ_JBHULE010000002.1"/>
</dbReference>
<evidence type="ECO:0000313" key="2">
    <source>
        <dbReference type="EMBL" id="MFD2561696.1"/>
    </source>
</evidence>
<dbReference type="Proteomes" id="UP001597319">
    <property type="component" value="Unassembled WGS sequence"/>
</dbReference>
<keyword evidence="3" id="KW-1185">Reference proteome</keyword>